<evidence type="ECO:0000256" key="2">
    <source>
        <dbReference type="ARBA" id="ARBA00001936"/>
    </source>
</evidence>
<keyword evidence="7" id="KW-0378">Hydrolase</keyword>
<dbReference type="Pfam" id="PF00557">
    <property type="entry name" value="Peptidase_M24"/>
    <property type="match status" value="1"/>
</dbReference>
<dbReference type="InterPro" id="IPR052433">
    <property type="entry name" value="X-Pro_dipept-like"/>
</dbReference>
<dbReference type="GO" id="GO:0004177">
    <property type="term" value="F:aminopeptidase activity"/>
    <property type="evidence" value="ECO:0007669"/>
    <property type="project" value="UniProtKB-KW"/>
</dbReference>
<evidence type="ECO:0000256" key="9">
    <source>
        <dbReference type="ARBA" id="ARBA00023211"/>
    </source>
</evidence>
<dbReference type="EC" id="3.4.11.9" evidence="4"/>
<dbReference type="SUPFAM" id="SSF55920">
    <property type="entry name" value="Creatinase/aminopeptidase"/>
    <property type="match status" value="1"/>
</dbReference>
<sequence>MTIVEYRRRRDRLAGMMPPRSLLVLPAANETTRSRDVHFPFRQDSDFLYLTGFPEPEAWMVLAPARPDGDLVLFCRPRDPAREIWDGRRAGVAGATERYRADQAHPIGDLDKVMPTLLEGRERVYFPIGRDPDLDRRLMGWVATAKTKARAGVIAPSEFLASDRLLAEQRLRKSPLERRTMHKAARISAAAHRAVMQRCRPGLWEYQLESEFVHQCALRGGRTQAYPPIVGSGANACVLHYVDNRHRLRDGDLVLIDAGCELAGYASDITRTFPVNGRFSDAQRTLYELVLAAQQAAIAKAVPGNRWDDPHKAAVRTLTAGLVELGILPGGPRAVARLIKEEKYKPFFMHRTGHWLGMDVHDVGDYKVRGKWRRLEPGMVLTIEPGLYIAAANDAAPAPFRNIGIRIEDDVAITEEGHEILSADAPKDPTEIESLVGTRS</sequence>
<evidence type="ECO:0000256" key="10">
    <source>
        <dbReference type="RuleBase" id="RU000590"/>
    </source>
</evidence>
<evidence type="ECO:0000256" key="8">
    <source>
        <dbReference type="ARBA" id="ARBA00023049"/>
    </source>
</evidence>
<comment type="catalytic activity">
    <reaction evidence="1">
        <text>Release of any N-terminal amino acid, including proline, that is linked to proline, even from a dipeptide or tripeptide.</text>
        <dbReference type="EC" id="3.4.11.9"/>
    </reaction>
</comment>
<dbReference type="RefSeq" id="WP_369666914.1">
    <property type="nucleotide sequence ID" value="NZ_JBDKXB010000009.1"/>
</dbReference>
<reference evidence="12 13" key="1">
    <citation type="submission" date="2024-05" db="EMBL/GenBank/DDBJ databases">
        <title>Genome Sequence and Characterization of the New Strain Purple Sulfur Bacterium of Genus Thioalkalicoccus.</title>
        <authorList>
            <person name="Bryantseva I.A."/>
            <person name="Kyndt J.A."/>
            <person name="Imhoff J.F."/>
        </authorList>
    </citation>
    <scope>NUCLEOTIDE SEQUENCE [LARGE SCALE GENOMIC DNA]</scope>
    <source>
        <strain evidence="12 13">Um2</strain>
    </source>
</reference>
<evidence type="ECO:0000256" key="5">
    <source>
        <dbReference type="ARBA" id="ARBA00022670"/>
    </source>
</evidence>
<comment type="similarity">
    <text evidence="3 10">Belongs to the peptidase M24B family.</text>
</comment>
<proteinExistence type="inferred from homology"/>
<evidence type="ECO:0000256" key="1">
    <source>
        <dbReference type="ARBA" id="ARBA00001424"/>
    </source>
</evidence>
<evidence type="ECO:0000313" key="13">
    <source>
        <dbReference type="Proteomes" id="UP001564408"/>
    </source>
</evidence>
<dbReference type="EMBL" id="JBDKXB010000009">
    <property type="protein sequence ID" value="MEY6432528.1"/>
    <property type="molecule type" value="Genomic_DNA"/>
</dbReference>
<evidence type="ECO:0000256" key="3">
    <source>
        <dbReference type="ARBA" id="ARBA00008766"/>
    </source>
</evidence>
<dbReference type="Gene3D" id="3.40.350.10">
    <property type="entry name" value="Creatinase/prolidase N-terminal domain"/>
    <property type="match status" value="1"/>
</dbReference>
<dbReference type="Pfam" id="PF05195">
    <property type="entry name" value="AMP_N"/>
    <property type="match status" value="1"/>
</dbReference>
<keyword evidence="12" id="KW-0031">Aminopeptidase</keyword>
<dbReference type="Gene3D" id="3.90.230.10">
    <property type="entry name" value="Creatinase/methionine aminopeptidase superfamily"/>
    <property type="match status" value="1"/>
</dbReference>
<evidence type="ECO:0000313" key="12">
    <source>
        <dbReference type="EMBL" id="MEY6432528.1"/>
    </source>
</evidence>
<dbReference type="SUPFAM" id="SSF53092">
    <property type="entry name" value="Creatinase/prolidase N-terminal domain"/>
    <property type="match status" value="1"/>
</dbReference>
<evidence type="ECO:0000256" key="7">
    <source>
        <dbReference type="ARBA" id="ARBA00022801"/>
    </source>
</evidence>
<feature type="domain" description="Aminopeptidase P N-terminal" evidence="11">
    <location>
        <begin position="1"/>
        <end position="135"/>
    </location>
</feature>
<evidence type="ECO:0000259" key="11">
    <source>
        <dbReference type="SMART" id="SM01011"/>
    </source>
</evidence>
<dbReference type="InterPro" id="IPR000994">
    <property type="entry name" value="Pept_M24"/>
</dbReference>
<dbReference type="PANTHER" id="PTHR43226">
    <property type="entry name" value="XAA-PRO AMINOPEPTIDASE 3"/>
    <property type="match status" value="1"/>
</dbReference>
<evidence type="ECO:0000256" key="6">
    <source>
        <dbReference type="ARBA" id="ARBA00022723"/>
    </source>
</evidence>
<dbReference type="Proteomes" id="UP001564408">
    <property type="component" value="Unassembled WGS sequence"/>
</dbReference>
<dbReference type="PANTHER" id="PTHR43226:SF4">
    <property type="entry name" value="XAA-PRO AMINOPEPTIDASE 3"/>
    <property type="match status" value="1"/>
</dbReference>
<dbReference type="SMART" id="SM01011">
    <property type="entry name" value="AMP_N"/>
    <property type="match status" value="1"/>
</dbReference>
<keyword evidence="8" id="KW-0482">Metalloprotease</keyword>
<evidence type="ECO:0000256" key="4">
    <source>
        <dbReference type="ARBA" id="ARBA00012574"/>
    </source>
</evidence>
<keyword evidence="9" id="KW-0464">Manganese</keyword>
<accession>A0ABV4BDD1</accession>
<dbReference type="InterPro" id="IPR029149">
    <property type="entry name" value="Creatin/AminoP/Spt16_N"/>
</dbReference>
<name>A0ABV4BDD1_9GAMM</name>
<keyword evidence="5" id="KW-0645">Protease</keyword>
<comment type="caution">
    <text evidence="12">The sequence shown here is derived from an EMBL/GenBank/DDBJ whole genome shotgun (WGS) entry which is preliminary data.</text>
</comment>
<dbReference type="InterPro" id="IPR007865">
    <property type="entry name" value="Aminopep_P_N"/>
</dbReference>
<comment type="cofactor">
    <cofactor evidence="2">
        <name>Mn(2+)</name>
        <dbReference type="ChEBI" id="CHEBI:29035"/>
    </cofactor>
</comment>
<dbReference type="CDD" id="cd01087">
    <property type="entry name" value="Prolidase"/>
    <property type="match status" value="1"/>
</dbReference>
<keyword evidence="6 10" id="KW-0479">Metal-binding</keyword>
<keyword evidence="13" id="KW-1185">Reference proteome</keyword>
<gene>
    <name evidence="12" type="ORF">ABC977_08935</name>
</gene>
<dbReference type="InterPro" id="IPR036005">
    <property type="entry name" value="Creatinase/aminopeptidase-like"/>
</dbReference>
<protein>
    <recommendedName>
        <fullName evidence="4">Xaa-Pro aminopeptidase</fullName>
        <ecNumber evidence="4">3.4.11.9</ecNumber>
    </recommendedName>
</protein>
<organism evidence="12 13">
    <name type="scientific">Thioalkalicoccus limnaeus</name>
    <dbReference type="NCBI Taxonomy" id="120681"/>
    <lineage>
        <taxon>Bacteria</taxon>
        <taxon>Pseudomonadati</taxon>
        <taxon>Pseudomonadota</taxon>
        <taxon>Gammaproteobacteria</taxon>
        <taxon>Chromatiales</taxon>
        <taxon>Chromatiaceae</taxon>
        <taxon>Thioalkalicoccus</taxon>
    </lineage>
</organism>
<dbReference type="PROSITE" id="PS00491">
    <property type="entry name" value="PROLINE_PEPTIDASE"/>
    <property type="match status" value="1"/>
</dbReference>
<dbReference type="InterPro" id="IPR001131">
    <property type="entry name" value="Peptidase_M24B_aminopep-P_CS"/>
</dbReference>